<evidence type="ECO:0000313" key="6">
    <source>
        <dbReference type="Proteomes" id="UP000194236"/>
    </source>
</evidence>
<dbReference type="InterPro" id="IPR048383">
    <property type="entry name" value="TPPII_Ig-like-1"/>
</dbReference>
<evidence type="ECO:0000259" key="4">
    <source>
        <dbReference type="Pfam" id="PF21316"/>
    </source>
</evidence>
<sequence length="695" mass="78942">MSLENTALKVPNFEPISHGNGMVQVEKAFEHLATFDRQLDEREIHFRITCNGAAGQSNNELGIYLRELEQTRKPSMHTVTVTPELFKDKNQDDKINFEMNFNLTCSETWIKCPKYLNLTYGARSFPVRIDPSSLGDGTFNQTWIEAYDVRCCEKGPSFKILVTVIKPLVIENDRYKFTDYFRAGHFKRVFVAVPANSTSARIMIRNNHPTEVAKYVLHTQQLPAQKRFSDHDFFKYFSIAPVSDTRYNVDVIGSMTMEICFGKWWSCSVDTETTVELEFDRINLVSGYRTGIIASNCITRVEVRNDGQQAVKINPSLKLKTFIHSIKPIDAKIRPLGCRDIWPDAKVIYEIVLNYTLKLLKSSECQISFPLLSDCLYESPYESQLWMLFDSNKQHLASGDFNPSKYKTKLEKGEYKILLQIRHESIKQLEHIQELPIQIIHQLRDSITLPVYSSHYQAIIGNDSKKASNITLLPNITIPLFISNISNGSCMTGLKQIPAKFPGIFRGNISLQSNNDQQGKHSKNFPIELMIDCDGSSIQNEKASKSKSTATTATASTDSTTDSKPSSTSTDDKDLNEIKIGLITKLDKNSQRKYLESLESDPIIAADPQFLLAKLQARYQEPIKNPTTDCEADDKKGKDDGGDDWPYSKQKELENQIEIADKILEPMIKDFLNAYSTFKLDTKRILVSQSQAKDS</sequence>
<feature type="region of interest" description="Disordered" evidence="1">
    <location>
        <begin position="623"/>
        <end position="650"/>
    </location>
</feature>
<dbReference type="EMBL" id="MUJZ01072589">
    <property type="protein sequence ID" value="OTF69013.1"/>
    <property type="molecule type" value="Genomic_DNA"/>
</dbReference>
<dbReference type="OrthoDB" id="6424942at2759"/>
<evidence type="ECO:0000256" key="1">
    <source>
        <dbReference type="SAM" id="MobiDB-lite"/>
    </source>
</evidence>
<feature type="domain" description="Tripeptidyl peptidase II second Ig-like" evidence="2">
    <location>
        <begin position="310"/>
        <end position="490"/>
    </location>
</feature>
<dbReference type="Pfam" id="PF12580">
    <property type="entry name" value="TPPII"/>
    <property type="match status" value="1"/>
</dbReference>
<dbReference type="InterPro" id="IPR046940">
    <property type="entry name" value="TPPII_Ig-like_sf"/>
</dbReference>
<gene>
    <name evidence="5" type="ORF">BLA29_002740</name>
</gene>
<dbReference type="Gene3D" id="1.25.40.710">
    <property type="match status" value="1"/>
</dbReference>
<feature type="region of interest" description="Disordered" evidence="1">
    <location>
        <begin position="540"/>
        <end position="573"/>
    </location>
</feature>
<evidence type="ECO:0000313" key="5">
    <source>
        <dbReference type="EMBL" id="OTF69013.1"/>
    </source>
</evidence>
<protein>
    <submittedName>
        <fullName evidence="5">Tripeptidyl-peptidase II-like protein</fullName>
    </submittedName>
</protein>
<feature type="domain" description="Tripeptidyl-peptidase II galactose-binding" evidence="4">
    <location>
        <begin position="181"/>
        <end position="266"/>
    </location>
</feature>
<comment type="caution">
    <text evidence="5">The sequence shown here is derived from an EMBL/GenBank/DDBJ whole genome shotgun (WGS) entry which is preliminary data.</text>
</comment>
<name>A0A1Y3AN36_EURMA</name>
<feature type="domain" description="Tripeptidyl-peptidase II first Ig-like" evidence="3">
    <location>
        <begin position="45"/>
        <end position="165"/>
    </location>
</feature>
<organism evidence="5 6">
    <name type="scientific">Euroglyphus maynei</name>
    <name type="common">Mayne's house dust mite</name>
    <dbReference type="NCBI Taxonomy" id="6958"/>
    <lineage>
        <taxon>Eukaryota</taxon>
        <taxon>Metazoa</taxon>
        <taxon>Ecdysozoa</taxon>
        <taxon>Arthropoda</taxon>
        <taxon>Chelicerata</taxon>
        <taxon>Arachnida</taxon>
        <taxon>Acari</taxon>
        <taxon>Acariformes</taxon>
        <taxon>Sarcoptiformes</taxon>
        <taxon>Astigmata</taxon>
        <taxon>Psoroptidia</taxon>
        <taxon>Analgoidea</taxon>
        <taxon>Pyroglyphidae</taxon>
        <taxon>Pyroglyphinae</taxon>
        <taxon>Euroglyphus</taxon>
    </lineage>
</organism>
<evidence type="ECO:0000259" key="2">
    <source>
        <dbReference type="Pfam" id="PF12580"/>
    </source>
</evidence>
<dbReference type="Proteomes" id="UP000194236">
    <property type="component" value="Unassembled WGS sequence"/>
</dbReference>
<proteinExistence type="predicted"/>
<accession>A0A1Y3AN36</accession>
<dbReference type="InterPro" id="IPR048384">
    <property type="entry name" value="TPPII_GBD"/>
</dbReference>
<evidence type="ECO:0000259" key="3">
    <source>
        <dbReference type="Pfam" id="PF21223"/>
    </source>
</evidence>
<dbReference type="Pfam" id="PF21316">
    <property type="entry name" value="TPPII_GBD"/>
    <property type="match status" value="1"/>
</dbReference>
<dbReference type="AlphaFoldDB" id="A0A1Y3AN36"/>
<dbReference type="Pfam" id="PF21223">
    <property type="entry name" value="TPPII_Ig-like-1"/>
    <property type="match status" value="1"/>
</dbReference>
<dbReference type="InterPro" id="IPR022229">
    <property type="entry name" value="TPPII_Ig-like-2"/>
</dbReference>
<dbReference type="InterPro" id="IPR046939">
    <property type="entry name" value="TPPII_C_sf"/>
</dbReference>
<dbReference type="Gene3D" id="2.60.40.3170">
    <property type="match status" value="1"/>
</dbReference>
<reference evidence="5 6" key="1">
    <citation type="submission" date="2017-03" db="EMBL/GenBank/DDBJ databases">
        <title>Genome Survey of Euroglyphus maynei.</title>
        <authorList>
            <person name="Arlian L.G."/>
            <person name="Morgan M.S."/>
            <person name="Rider S.D."/>
        </authorList>
    </citation>
    <scope>NUCLEOTIDE SEQUENCE [LARGE SCALE GENOMIC DNA]</scope>
    <source>
        <strain evidence="5">Arlian Lab</strain>
        <tissue evidence="5">Whole body</tissue>
    </source>
</reference>
<feature type="compositionally biased region" description="Low complexity" evidence="1">
    <location>
        <begin position="546"/>
        <end position="569"/>
    </location>
</feature>
<keyword evidence="6" id="KW-1185">Reference proteome</keyword>